<name>A0A6G4U5A9_9ACTN</name>
<keyword evidence="3" id="KW-1185">Reference proteome</keyword>
<sequence>MISHIGVAMLYVSDQQETVDFFVEKFGFSKTTDAEMMPGVRWIEVSPPNGPTTIAVHDAATFDKQPGEGAYLTYACDDIAATVTELRARGADVTDPVAEPWGTYAKVGGPDGHEIQIHQK</sequence>
<evidence type="ECO:0000313" key="3">
    <source>
        <dbReference type="Proteomes" id="UP000481583"/>
    </source>
</evidence>
<dbReference type="Gene3D" id="3.10.180.10">
    <property type="entry name" value="2,3-Dihydroxybiphenyl 1,2-Dioxygenase, domain 1"/>
    <property type="match status" value="1"/>
</dbReference>
<proteinExistence type="predicted"/>
<dbReference type="AlphaFoldDB" id="A0A6G4U5A9"/>
<dbReference type="GO" id="GO:0016829">
    <property type="term" value="F:lyase activity"/>
    <property type="evidence" value="ECO:0007669"/>
    <property type="project" value="UniProtKB-KW"/>
</dbReference>
<dbReference type="EMBL" id="JAAKZV010000101">
    <property type="protein sequence ID" value="NGN66568.1"/>
    <property type="molecule type" value="Genomic_DNA"/>
</dbReference>
<dbReference type="Pfam" id="PF00903">
    <property type="entry name" value="Glyoxalase"/>
    <property type="match status" value="1"/>
</dbReference>
<dbReference type="PANTHER" id="PTHR36437">
    <property type="entry name" value="GLYOXALASE/BLEOMYCIN RESISTANCE PROTEIN/DIOXYGENASE"/>
    <property type="match status" value="1"/>
</dbReference>
<comment type="caution">
    <text evidence="2">The sequence shown here is derived from an EMBL/GenBank/DDBJ whole genome shotgun (WGS) entry which is preliminary data.</text>
</comment>
<dbReference type="InterPro" id="IPR037523">
    <property type="entry name" value="VOC_core"/>
</dbReference>
<keyword evidence="2" id="KW-0456">Lyase</keyword>
<evidence type="ECO:0000313" key="2">
    <source>
        <dbReference type="EMBL" id="NGN66568.1"/>
    </source>
</evidence>
<evidence type="ECO:0000259" key="1">
    <source>
        <dbReference type="PROSITE" id="PS51819"/>
    </source>
</evidence>
<gene>
    <name evidence="2" type="ORF">G5C51_22030</name>
</gene>
<accession>A0A6G4U5A9</accession>
<dbReference type="RefSeq" id="WP_165239881.1">
    <property type="nucleotide sequence ID" value="NZ_JAAKZV010000101.1"/>
</dbReference>
<dbReference type="PANTHER" id="PTHR36437:SF2">
    <property type="entry name" value="GLYOXALASE_BLEOMYCIN RESISTANCE PROTEIN_DIOXYGENASE"/>
    <property type="match status" value="1"/>
</dbReference>
<dbReference type="SUPFAM" id="SSF54593">
    <property type="entry name" value="Glyoxalase/Bleomycin resistance protein/Dihydroxybiphenyl dioxygenase"/>
    <property type="match status" value="1"/>
</dbReference>
<dbReference type="InterPro" id="IPR004360">
    <property type="entry name" value="Glyas_Fos-R_dOase_dom"/>
</dbReference>
<reference evidence="2 3" key="1">
    <citation type="submission" date="2020-02" db="EMBL/GenBank/DDBJ databases">
        <title>Whole-genome analyses of novel actinobacteria.</title>
        <authorList>
            <person name="Sahin N."/>
        </authorList>
    </citation>
    <scope>NUCLEOTIDE SEQUENCE [LARGE SCALE GENOMIC DNA]</scope>
    <source>
        <strain evidence="2 3">A7024</strain>
    </source>
</reference>
<dbReference type="InterPro" id="IPR029068">
    <property type="entry name" value="Glyas_Bleomycin-R_OHBP_Dase"/>
</dbReference>
<protein>
    <submittedName>
        <fullName evidence="2">Lactoylglutathione lyase</fullName>
    </submittedName>
</protein>
<feature type="domain" description="VOC" evidence="1">
    <location>
        <begin position="1"/>
        <end position="120"/>
    </location>
</feature>
<organism evidence="2 3">
    <name type="scientific">Streptomyces coryli</name>
    <dbReference type="NCBI Taxonomy" id="1128680"/>
    <lineage>
        <taxon>Bacteria</taxon>
        <taxon>Bacillati</taxon>
        <taxon>Actinomycetota</taxon>
        <taxon>Actinomycetes</taxon>
        <taxon>Kitasatosporales</taxon>
        <taxon>Streptomycetaceae</taxon>
        <taxon>Streptomyces</taxon>
    </lineage>
</organism>
<dbReference type="PROSITE" id="PS51819">
    <property type="entry name" value="VOC"/>
    <property type="match status" value="1"/>
</dbReference>
<dbReference type="Proteomes" id="UP000481583">
    <property type="component" value="Unassembled WGS sequence"/>
</dbReference>